<dbReference type="Pfam" id="PF09064">
    <property type="entry name" value="EGF_Tme5"/>
    <property type="match status" value="1"/>
</dbReference>
<evidence type="ECO:0000256" key="13">
    <source>
        <dbReference type="ARBA" id="ARBA00046453"/>
    </source>
</evidence>
<evidence type="ECO:0000256" key="8">
    <source>
        <dbReference type="ARBA" id="ARBA00022974"/>
    </source>
</evidence>
<dbReference type="InterPro" id="IPR018097">
    <property type="entry name" value="EGF_Ca-bd_CS"/>
</dbReference>
<dbReference type="GO" id="GO:0005509">
    <property type="term" value="F:calcium ion binding"/>
    <property type="evidence" value="ECO:0007669"/>
    <property type="project" value="InterPro"/>
</dbReference>
<keyword evidence="10 15" id="KW-0472">Membrane</keyword>
<dbReference type="InterPro" id="IPR000742">
    <property type="entry name" value="EGF"/>
</dbReference>
<evidence type="ECO:0000256" key="7">
    <source>
        <dbReference type="ARBA" id="ARBA00022737"/>
    </source>
</evidence>
<keyword evidence="3 14" id="KW-0245">EGF-like domain</keyword>
<evidence type="ECO:0000259" key="16">
    <source>
        <dbReference type="PROSITE" id="PS50026"/>
    </source>
</evidence>
<keyword evidence="8" id="KW-0325">Glycoprotein</keyword>
<dbReference type="InterPro" id="IPR026823">
    <property type="entry name" value="cEGF"/>
</dbReference>
<dbReference type="Proteomes" id="UP001460270">
    <property type="component" value="Unassembled WGS sequence"/>
</dbReference>
<evidence type="ECO:0000256" key="2">
    <source>
        <dbReference type="ARBA" id="ARBA00019822"/>
    </source>
</evidence>
<dbReference type="PROSITE" id="PS01186">
    <property type="entry name" value="EGF_2"/>
    <property type="match status" value="1"/>
</dbReference>
<dbReference type="CDD" id="cd00054">
    <property type="entry name" value="EGF_CA"/>
    <property type="match status" value="1"/>
</dbReference>
<dbReference type="PROSITE" id="PS01187">
    <property type="entry name" value="EGF_CA"/>
    <property type="match status" value="2"/>
</dbReference>
<feature type="transmembrane region" description="Helical" evidence="15">
    <location>
        <begin position="260"/>
        <end position="280"/>
    </location>
</feature>
<dbReference type="SMART" id="SM00181">
    <property type="entry name" value="EGF"/>
    <property type="match status" value="6"/>
</dbReference>
<dbReference type="InterPro" id="IPR001881">
    <property type="entry name" value="EGF-like_Ca-bd_dom"/>
</dbReference>
<accession>A0AAW0NVW2</accession>
<keyword evidence="8" id="KW-0654">Proteoglycan</keyword>
<dbReference type="InterPro" id="IPR015149">
    <property type="entry name" value="Tme5_EGF-like"/>
</dbReference>
<evidence type="ECO:0000256" key="1">
    <source>
        <dbReference type="ARBA" id="ARBA00004479"/>
    </source>
</evidence>
<organism evidence="17 18">
    <name type="scientific">Mugilogobius chulae</name>
    <name type="common">yellowstripe goby</name>
    <dbReference type="NCBI Taxonomy" id="88201"/>
    <lineage>
        <taxon>Eukaryota</taxon>
        <taxon>Metazoa</taxon>
        <taxon>Chordata</taxon>
        <taxon>Craniata</taxon>
        <taxon>Vertebrata</taxon>
        <taxon>Euteleostomi</taxon>
        <taxon>Actinopterygii</taxon>
        <taxon>Neopterygii</taxon>
        <taxon>Teleostei</taxon>
        <taxon>Neoteleostei</taxon>
        <taxon>Acanthomorphata</taxon>
        <taxon>Gobiaria</taxon>
        <taxon>Gobiiformes</taxon>
        <taxon>Gobioidei</taxon>
        <taxon>Gobiidae</taxon>
        <taxon>Gobionellinae</taxon>
        <taxon>Mugilogobius</taxon>
    </lineage>
</organism>
<reference evidence="18" key="1">
    <citation type="submission" date="2024-04" db="EMBL/GenBank/DDBJ databases">
        <title>Salinicola lusitanus LLJ914,a marine bacterium isolated from the Okinawa Trough.</title>
        <authorList>
            <person name="Li J."/>
        </authorList>
    </citation>
    <scope>NUCLEOTIDE SEQUENCE [LARGE SCALE GENOMIC DNA]</scope>
</reference>
<keyword evidence="11 14" id="KW-1015">Disulfide bond</keyword>
<comment type="caution">
    <text evidence="17">The sequence shown here is derived from an EMBL/GenBank/DDBJ whole genome shotgun (WGS) entry which is preliminary data.</text>
</comment>
<dbReference type="Pfam" id="PF07645">
    <property type="entry name" value="EGF_CA"/>
    <property type="match status" value="1"/>
</dbReference>
<name>A0AAW0NVW2_9GOBI</name>
<evidence type="ECO:0000256" key="9">
    <source>
        <dbReference type="ARBA" id="ARBA00022989"/>
    </source>
</evidence>
<dbReference type="Gene3D" id="2.10.25.10">
    <property type="entry name" value="Laminin"/>
    <property type="match status" value="5"/>
</dbReference>
<gene>
    <name evidence="17" type="ORF">WMY93_015950</name>
</gene>
<keyword evidence="4 15" id="KW-0812">Transmembrane</keyword>
<dbReference type="PANTHER" id="PTHR14789:SF9">
    <property type="entry name" value="THROMBOMODULIN"/>
    <property type="match status" value="1"/>
</dbReference>
<dbReference type="InterPro" id="IPR051505">
    <property type="entry name" value="C-type_lectin_domain"/>
</dbReference>
<evidence type="ECO:0000256" key="11">
    <source>
        <dbReference type="ARBA" id="ARBA00023157"/>
    </source>
</evidence>
<dbReference type="EMBL" id="JBBPFD010000011">
    <property type="protein sequence ID" value="KAK7907338.1"/>
    <property type="molecule type" value="Genomic_DNA"/>
</dbReference>
<dbReference type="PROSITE" id="PS00010">
    <property type="entry name" value="ASX_HYDROXYL"/>
    <property type="match status" value="2"/>
</dbReference>
<evidence type="ECO:0000256" key="4">
    <source>
        <dbReference type="ARBA" id="ARBA00022692"/>
    </source>
</evidence>
<evidence type="ECO:0000256" key="3">
    <source>
        <dbReference type="ARBA" id="ARBA00022536"/>
    </source>
</evidence>
<keyword evidence="18" id="KW-1185">Reference proteome</keyword>
<comment type="function">
    <text evidence="12">Endothelial cell receptor that plays a critical role in regulating several physiological processes including hemostasis, coagulation, fibrinolysis, inflammation, and angiogenesis. Acts as a cofactor for thrombin activation of protein C/PROC on the surface of vascular endothelial cells leading to initiation of the activated protein C anticoagulant pathway. Also accelerates the activation of the plasma carboxypeptidase B2/CPB2, which catalyzes removal of C-terminal basic amino acids from its substrates including kinins or anaphylatoxins leading to fibrinolysis inhibition. Plays critical protective roles in changing the cleavage specificity of protease-activated receptor 1/PAR1, inhibiting endothelial cell permeability and inflammation. Suppresses inflammation distinctly from its anticoagulant cofactor activity by sequestering HMGB1 thereby preventing it from engaging cellular receptors such as RAGE and contributing to the inflammatory response.</text>
</comment>
<keyword evidence="7" id="KW-0677">Repeat</keyword>
<dbReference type="InterPro" id="IPR049883">
    <property type="entry name" value="NOTCH1_EGF-like"/>
</dbReference>
<evidence type="ECO:0000256" key="14">
    <source>
        <dbReference type="PROSITE-ProRule" id="PRU00076"/>
    </source>
</evidence>
<feature type="disulfide bond" evidence="14">
    <location>
        <begin position="196"/>
        <end position="206"/>
    </location>
</feature>
<keyword evidence="6" id="KW-0430">Lectin</keyword>
<dbReference type="AlphaFoldDB" id="A0AAW0NVW2"/>
<dbReference type="GO" id="GO:0004888">
    <property type="term" value="F:transmembrane signaling receptor activity"/>
    <property type="evidence" value="ECO:0007669"/>
    <property type="project" value="InterPro"/>
</dbReference>
<evidence type="ECO:0000256" key="15">
    <source>
        <dbReference type="SAM" id="Phobius"/>
    </source>
</evidence>
<comment type="caution">
    <text evidence="14">Lacks conserved residue(s) required for the propagation of feature annotation.</text>
</comment>
<dbReference type="InterPro" id="IPR009030">
    <property type="entry name" value="Growth_fac_rcpt_cys_sf"/>
</dbReference>
<sequence length="328" mass="36879">MRAPWSCEVMGGGCEHGCTHPHMCSCPAGQSLHHNKFTCTEDPCAKCTHGCVQQGGEWVCTCPNGYKLGSEGRCVDVDECSEDRTLCSGPGEACENKEGAFECICQEDYDKLDGVCVDSSFCFQCEHYCDEEDGEFVCVCRKGFRIDPNNPNKCEEFCSEEECPAKCVAANQCYCPSGYIDDQRDNGTVCIDIDECEVETQCDHTCLNTFGGYICECPEGFQLVDEHSCKLIEPLQVLSKTHPTLASFQPTMLPSYVKTGSVLGITVFALLCVALLYFLLQKLFKHCTKVQFYSLKREMEIFTLQQVSTETYKRLSHDWQYWNDCHRL</sequence>
<keyword evidence="5" id="KW-0732">Signal</keyword>
<keyword evidence="9 15" id="KW-1133">Transmembrane helix</keyword>
<feature type="domain" description="EGF-like" evidence="16">
    <location>
        <begin position="192"/>
        <end position="230"/>
    </location>
</feature>
<dbReference type="SUPFAM" id="SSF57184">
    <property type="entry name" value="Growth factor receptor domain"/>
    <property type="match status" value="2"/>
</dbReference>
<evidence type="ECO:0000256" key="12">
    <source>
        <dbReference type="ARBA" id="ARBA00045242"/>
    </source>
</evidence>
<dbReference type="Pfam" id="PF12662">
    <property type="entry name" value="cEGF"/>
    <property type="match status" value="1"/>
</dbReference>
<evidence type="ECO:0000256" key="10">
    <source>
        <dbReference type="ARBA" id="ARBA00023136"/>
    </source>
</evidence>
<dbReference type="GO" id="GO:0016020">
    <property type="term" value="C:membrane"/>
    <property type="evidence" value="ECO:0007669"/>
    <property type="project" value="UniProtKB-SubCell"/>
</dbReference>
<protein>
    <recommendedName>
        <fullName evidence="2">Thrombomodulin</fullName>
    </recommendedName>
</protein>
<evidence type="ECO:0000256" key="6">
    <source>
        <dbReference type="ARBA" id="ARBA00022734"/>
    </source>
</evidence>
<dbReference type="GO" id="GO:0030246">
    <property type="term" value="F:carbohydrate binding"/>
    <property type="evidence" value="ECO:0007669"/>
    <property type="project" value="UniProtKB-KW"/>
</dbReference>
<evidence type="ECO:0000256" key="5">
    <source>
        <dbReference type="ARBA" id="ARBA00022729"/>
    </source>
</evidence>
<comment type="subunit">
    <text evidence="13">Interacts with ITGAL, ITGAM and ITGB2. Interacts with thrombin/F2; this interaction switches the specificity of thrombin from a procoagulant to an anticoagulant and antifibrinolytic protease. Interacts with ANGP1 and ANGP2; these interactions significantly inhibit the generation of activated PC and TAFIa/CPB2 by the thrombin/thrombomodulin complex. Interacts with PF4; this interaction enhances generation of activated protein C. Interacts with HMGB1; this interaction inhibits HMGB1 inflammatory activity.</text>
</comment>
<comment type="subcellular location">
    <subcellularLocation>
        <location evidence="1">Membrane</location>
        <topology evidence="1">Single-pass type I membrane protein</topology>
    </subcellularLocation>
</comment>
<evidence type="ECO:0000313" key="17">
    <source>
        <dbReference type="EMBL" id="KAK7907338.1"/>
    </source>
</evidence>
<dbReference type="SMART" id="SM00179">
    <property type="entry name" value="EGF_CA"/>
    <property type="match status" value="3"/>
</dbReference>
<dbReference type="PANTHER" id="PTHR14789">
    <property type="entry name" value="CHONDROLECTIN VARIANT CHODLFDELTAE"/>
    <property type="match status" value="1"/>
</dbReference>
<dbReference type="InterPro" id="IPR000152">
    <property type="entry name" value="EGF-type_Asp/Asn_hydroxyl_site"/>
</dbReference>
<evidence type="ECO:0000313" key="18">
    <source>
        <dbReference type="Proteomes" id="UP001460270"/>
    </source>
</evidence>
<proteinExistence type="predicted"/>
<dbReference type="PROSITE" id="PS50026">
    <property type="entry name" value="EGF_3"/>
    <property type="match status" value="1"/>
</dbReference>